<evidence type="ECO:0000256" key="3">
    <source>
        <dbReference type="ARBA" id="ARBA00022679"/>
    </source>
</evidence>
<evidence type="ECO:0000256" key="6">
    <source>
        <dbReference type="RuleBase" id="RU367058"/>
    </source>
</evidence>
<gene>
    <name evidence="8" type="ORF">FFLO_05640</name>
</gene>
<keyword evidence="4 6" id="KW-0418">Kinase</keyword>
<dbReference type="GO" id="GO:0005829">
    <property type="term" value="C:cytosol"/>
    <property type="evidence" value="ECO:0007669"/>
    <property type="project" value="TreeGrafter"/>
</dbReference>
<dbReference type="Proteomes" id="UP000812966">
    <property type="component" value="Unassembled WGS sequence"/>
</dbReference>
<proteinExistence type="inferred from homology"/>
<protein>
    <recommendedName>
        <fullName evidence="6">Xylulose kinase</fullName>
        <ecNumber evidence="6">2.7.1.17</ecNumber>
    </recommendedName>
</protein>
<evidence type="ECO:0000256" key="1">
    <source>
        <dbReference type="ARBA" id="ARBA00009156"/>
    </source>
</evidence>
<comment type="caution">
    <text evidence="8">The sequence shown here is derived from an EMBL/GenBank/DDBJ whole genome shotgun (WGS) entry which is preliminary data.</text>
</comment>
<dbReference type="PANTHER" id="PTHR10196:SF57">
    <property type="entry name" value="XYLULOSE KINASE"/>
    <property type="match status" value="1"/>
</dbReference>
<keyword evidence="2 6" id="KW-0859">Xylose metabolism</keyword>
<dbReference type="GO" id="GO:0004856">
    <property type="term" value="F:D-xylulokinase activity"/>
    <property type="evidence" value="ECO:0007669"/>
    <property type="project" value="UniProtKB-UniRule"/>
</dbReference>
<sequence>MSSPLYIGLDNSTQALKAVVIDQHLNTLYEHRLDFADDLPEYKTKSGVIIADDGSVLAPVLMYVEAMEKVFDNLKSQGLDFSRVKAVSGAAAQHAIVLLNSKYRAASEGLSSDQSLKTQLSDVFASPFATNWQDSTTTKQCREMETAIHQVANGSSPGASMAQVTGSSAHERFSGPQLKKVYQTNREVFDKTDRVCVLSAFLTTLLCADGEVKAVDEADASGANLYSIPDRKWNPTLLGSIVGADTANDDVQRMMGAVERDPRKSAGKIGKWFQDRYGFASDCEVAYFTGDNPATLLSFALVPGDAVVSLGTSDTVLLATEKYNPHPNYHIFPHPAGNDKNGGERYMGMLCYKNGSLAREMVRDGINGSSTKSWDSFNRAVQDTPAPKLDSKEKDVFGFYFRDHEIIPRNVQGLYRFDAEMDMESEPLNLKSLDAVRWSTSDAKRILESQFLSFKSKINQLLPADSPSLRRIYVTGGASANPVITSLLSTVLNAPIYAGGSAQGCAMGGAYRAAWCHASKQGGDVEFAEFVKNSRNAKETVEAEGRVVAQPDRDLAKVYDDLLESWRKAEAQVIQACAK</sequence>
<dbReference type="InterPro" id="IPR042024">
    <property type="entry name" value="D-XK_euk"/>
</dbReference>
<dbReference type="Gene3D" id="3.30.420.40">
    <property type="match status" value="2"/>
</dbReference>
<keyword evidence="9" id="KW-1185">Reference proteome</keyword>
<dbReference type="AlphaFoldDB" id="A0A8K0JGY8"/>
<dbReference type="SUPFAM" id="SSF53067">
    <property type="entry name" value="Actin-like ATPase domain"/>
    <property type="match status" value="2"/>
</dbReference>
<dbReference type="EC" id="2.7.1.17" evidence="6"/>
<dbReference type="InterPro" id="IPR018485">
    <property type="entry name" value="FGGY_C"/>
</dbReference>
<comment type="function">
    <text evidence="6">Highly specific D-xylulose kinase which participates in the catabolism of xylose. Xylose is a major component of hemicelluloses such as xylan. Most fungi utilize D-xylose via three enzymatic reactions, xylose reductase (XR), xylitol dehydrogenase (XDH), and xylulokinase, to form xylulose 5-phosphate, which enters pentose phosphate pathway.</text>
</comment>
<keyword evidence="6" id="KW-0547">Nucleotide-binding</keyword>
<dbReference type="PANTHER" id="PTHR10196">
    <property type="entry name" value="SUGAR KINASE"/>
    <property type="match status" value="1"/>
</dbReference>
<reference evidence="8" key="1">
    <citation type="submission" date="2020-04" db="EMBL/GenBank/DDBJ databases">
        <title>Analysis of mating type loci in Filobasidium floriforme.</title>
        <authorList>
            <person name="Nowrousian M."/>
        </authorList>
    </citation>
    <scope>NUCLEOTIDE SEQUENCE</scope>
    <source>
        <strain evidence="8">CBS 6242</strain>
    </source>
</reference>
<dbReference type="GO" id="GO:0042732">
    <property type="term" value="P:D-xylose metabolic process"/>
    <property type="evidence" value="ECO:0007669"/>
    <property type="project" value="UniProtKB-UniRule"/>
</dbReference>
<dbReference type="GO" id="GO:0005997">
    <property type="term" value="P:xylulose metabolic process"/>
    <property type="evidence" value="ECO:0007669"/>
    <property type="project" value="TreeGrafter"/>
</dbReference>
<evidence type="ECO:0000256" key="4">
    <source>
        <dbReference type="ARBA" id="ARBA00022777"/>
    </source>
</evidence>
<keyword evidence="6" id="KW-0119">Carbohydrate metabolism</keyword>
<accession>A0A8K0JGY8</accession>
<evidence type="ECO:0000259" key="7">
    <source>
        <dbReference type="Pfam" id="PF02782"/>
    </source>
</evidence>
<dbReference type="GO" id="GO:0005524">
    <property type="term" value="F:ATP binding"/>
    <property type="evidence" value="ECO:0007669"/>
    <property type="project" value="UniProtKB-UniRule"/>
</dbReference>
<evidence type="ECO:0000313" key="8">
    <source>
        <dbReference type="EMBL" id="KAG7529464.1"/>
    </source>
</evidence>
<comment type="similarity">
    <text evidence="1 6">Belongs to the FGGY kinase family.</text>
</comment>
<feature type="domain" description="Carbohydrate kinase FGGY C-terminal" evidence="7">
    <location>
        <begin position="306"/>
        <end position="515"/>
    </location>
</feature>
<dbReference type="EMBL" id="JABELV010000149">
    <property type="protein sequence ID" value="KAG7529464.1"/>
    <property type="molecule type" value="Genomic_DNA"/>
</dbReference>
<name>A0A8K0JGY8_9TREE</name>
<dbReference type="Pfam" id="PF02782">
    <property type="entry name" value="FGGY_C"/>
    <property type="match status" value="1"/>
</dbReference>
<evidence type="ECO:0000256" key="5">
    <source>
        <dbReference type="ARBA" id="ARBA00048885"/>
    </source>
</evidence>
<evidence type="ECO:0000313" key="9">
    <source>
        <dbReference type="Proteomes" id="UP000812966"/>
    </source>
</evidence>
<dbReference type="CDD" id="cd07776">
    <property type="entry name" value="ASKHA_NBD_FGGY_SpXK-like"/>
    <property type="match status" value="1"/>
</dbReference>
<keyword evidence="3 6" id="KW-0808">Transferase</keyword>
<dbReference type="InterPro" id="IPR043129">
    <property type="entry name" value="ATPase_NBD"/>
</dbReference>
<organism evidence="8 9">
    <name type="scientific">Filobasidium floriforme</name>
    <dbReference type="NCBI Taxonomy" id="5210"/>
    <lineage>
        <taxon>Eukaryota</taxon>
        <taxon>Fungi</taxon>
        <taxon>Dikarya</taxon>
        <taxon>Basidiomycota</taxon>
        <taxon>Agaricomycotina</taxon>
        <taxon>Tremellomycetes</taxon>
        <taxon>Filobasidiales</taxon>
        <taxon>Filobasidiaceae</taxon>
        <taxon>Filobasidium</taxon>
    </lineage>
</organism>
<dbReference type="OrthoDB" id="1728974at2759"/>
<comment type="catalytic activity">
    <reaction evidence="5 6">
        <text>D-xylulose + ATP = D-xylulose 5-phosphate + ADP + H(+)</text>
        <dbReference type="Rhea" id="RHEA:10964"/>
        <dbReference type="ChEBI" id="CHEBI:15378"/>
        <dbReference type="ChEBI" id="CHEBI:17140"/>
        <dbReference type="ChEBI" id="CHEBI:30616"/>
        <dbReference type="ChEBI" id="CHEBI:57737"/>
        <dbReference type="ChEBI" id="CHEBI:456216"/>
        <dbReference type="EC" id="2.7.1.17"/>
    </reaction>
</comment>
<keyword evidence="6" id="KW-0067">ATP-binding</keyword>
<evidence type="ECO:0000256" key="2">
    <source>
        <dbReference type="ARBA" id="ARBA00022629"/>
    </source>
</evidence>